<accession>A0ABQ4PSI6</accession>
<reference evidence="3" key="2">
    <citation type="journal article" date="2023" name="ISME Commun">
        <title>Characterization of a bloom-associated alphaproteobacterial lineage, 'Candidatus Phycosocius': insights into freshwater algal-bacterial interactions.</title>
        <authorList>
            <person name="Tanabe Y."/>
            <person name="Yamaguchi H."/>
            <person name="Yoshida M."/>
            <person name="Kai A."/>
            <person name="Okazaki Y."/>
        </authorList>
    </citation>
    <scope>NUCLEOTIDE SEQUENCE</scope>
    <source>
        <strain evidence="3">BOTRYCO-1</strain>
    </source>
</reference>
<dbReference type="Proteomes" id="UP001161064">
    <property type="component" value="Unassembled WGS sequence"/>
</dbReference>
<proteinExistence type="predicted"/>
<evidence type="ECO:0000259" key="2">
    <source>
        <dbReference type="Pfam" id="PF21839"/>
    </source>
</evidence>
<feature type="region of interest" description="Disordered" evidence="1">
    <location>
        <begin position="73"/>
        <end position="109"/>
    </location>
</feature>
<keyword evidence="4" id="KW-1185">Reference proteome</keyword>
<sequence>MTSDTSHERLFALLSAREIYIERYFRAGYAQVRAIDALTGIEVAVTTPANAAQHDQNRLVLRKLGQALIAQGHLADAARETPDDLNTPPQKGDNPKEASPFLPKGGIYT</sequence>
<evidence type="ECO:0000313" key="4">
    <source>
        <dbReference type="Proteomes" id="UP001161064"/>
    </source>
</evidence>
<protein>
    <recommendedName>
        <fullName evidence="2">DUF6898 domain-containing protein</fullName>
    </recommendedName>
</protein>
<organism evidence="3 4">
    <name type="scientific">Candidatus Phycosocius spiralis</name>
    <dbReference type="NCBI Taxonomy" id="2815099"/>
    <lineage>
        <taxon>Bacteria</taxon>
        <taxon>Pseudomonadati</taxon>
        <taxon>Pseudomonadota</taxon>
        <taxon>Alphaproteobacteria</taxon>
        <taxon>Caulobacterales</taxon>
        <taxon>Caulobacterales incertae sedis</taxon>
        <taxon>Candidatus Phycosocius</taxon>
    </lineage>
</organism>
<dbReference type="RefSeq" id="WP_284358356.1">
    <property type="nucleotide sequence ID" value="NZ_BPFZ01000001.1"/>
</dbReference>
<comment type="caution">
    <text evidence="3">The sequence shown here is derived from an EMBL/GenBank/DDBJ whole genome shotgun (WGS) entry which is preliminary data.</text>
</comment>
<dbReference type="EMBL" id="BPFZ01000001">
    <property type="protein sequence ID" value="GIU65889.1"/>
    <property type="molecule type" value="Genomic_DNA"/>
</dbReference>
<evidence type="ECO:0000256" key="1">
    <source>
        <dbReference type="SAM" id="MobiDB-lite"/>
    </source>
</evidence>
<dbReference type="Pfam" id="PF21839">
    <property type="entry name" value="DUF6898"/>
    <property type="match status" value="1"/>
</dbReference>
<feature type="domain" description="DUF6898" evidence="2">
    <location>
        <begin position="17"/>
        <end position="68"/>
    </location>
</feature>
<dbReference type="InterPro" id="IPR054193">
    <property type="entry name" value="DUF6898"/>
</dbReference>
<evidence type="ECO:0000313" key="3">
    <source>
        <dbReference type="EMBL" id="GIU65889.1"/>
    </source>
</evidence>
<gene>
    <name evidence="3" type="ORF">PsB1_0043</name>
</gene>
<name>A0ABQ4PSI6_9PROT</name>
<reference evidence="3" key="1">
    <citation type="submission" date="2021-05" db="EMBL/GenBank/DDBJ databases">
        <authorList>
            <person name="Tanabe Y."/>
        </authorList>
    </citation>
    <scope>NUCLEOTIDE SEQUENCE</scope>
    <source>
        <strain evidence="3">BOTRYCO-1</strain>
    </source>
</reference>